<dbReference type="OrthoDB" id="9787880at2"/>
<gene>
    <name evidence="2" type="primary">folQ</name>
    <name evidence="2" type="ORF">ADICEAN_03614</name>
</gene>
<dbReference type="Gene3D" id="3.90.79.10">
    <property type="entry name" value="Nucleoside Triphosphate Pyrophosphohydrolase"/>
    <property type="match status" value="1"/>
</dbReference>
<evidence type="ECO:0000313" key="3">
    <source>
        <dbReference type="Proteomes" id="UP000011910"/>
    </source>
</evidence>
<dbReference type="InterPro" id="IPR015797">
    <property type="entry name" value="NUDIX_hydrolase-like_dom_sf"/>
</dbReference>
<name>M7NHL1_9BACT</name>
<keyword evidence="2" id="KW-0378">Hydrolase</keyword>
<dbReference type="GO" id="GO:0016787">
    <property type="term" value="F:hydrolase activity"/>
    <property type="evidence" value="ECO:0007669"/>
    <property type="project" value="UniProtKB-KW"/>
</dbReference>
<dbReference type="CDD" id="cd03674">
    <property type="entry name" value="NUDIX_Hydrolase"/>
    <property type="match status" value="1"/>
</dbReference>
<feature type="domain" description="Nudix hydrolase" evidence="1">
    <location>
        <begin position="44"/>
        <end position="177"/>
    </location>
</feature>
<sequence>MTRNHLLAELHTYRPASQREQGHLWKIISLLESAPNCFLRSRTEGHMTASAWIVSPDLQQVLLMHHRKLDKWLQPGGHADGDTNLPGVAMREAHEETGLTSLRLLRSEVFDVDVHPIPARGTEAEHQHYDVRYLLTANPEEPLGPNGESKGLAWVPLEEVERLTAANPSILRMVHKTQAAPVLKV</sequence>
<dbReference type="PANTHER" id="PTHR43736">
    <property type="entry name" value="ADP-RIBOSE PYROPHOSPHATASE"/>
    <property type="match status" value="1"/>
</dbReference>
<evidence type="ECO:0000259" key="1">
    <source>
        <dbReference type="PROSITE" id="PS51462"/>
    </source>
</evidence>
<dbReference type="PATRIC" id="fig|1279009.4.peg.3656"/>
<dbReference type="SUPFAM" id="SSF55811">
    <property type="entry name" value="Nudix"/>
    <property type="match status" value="1"/>
</dbReference>
<protein>
    <submittedName>
        <fullName evidence="2">Putative DHNTP pyrophosphohydrolase</fullName>
        <ecNumber evidence="2">3.6.1.-</ecNumber>
    </submittedName>
</protein>
<dbReference type="eggNOG" id="COG1051">
    <property type="taxonomic scope" value="Bacteria"/>
</dbReference>
<dbReference type="EC" id="3.6.1.-" evidence="2"/>
<dbReference type="EMBL" id="AODQ01000130">
    <property type="protein sequence ID" value="EMR01265.1"/>
    <property type="molecule type" value="Genomic_DNA"/>
</dbReference>
<organism evidence="2 3">
    <name type="scientific">Cesiribacter andamanensis AMV16</name>
    <dbReference type="NCBI Taxonomy" id="1279009"/>
    <lineage>
        <taxon>Bacteria</taxon>
        <taxon>Pseudomonadati</taxon>
        <taxon>Bacteroidota</taxon>
        <taxon>Cytophagia</taxon>
        <taxon>Cytophagales</taxon>
        <taxon>Cesiribacteraceae</taxon>
        <taxon>Cesiribacter</taxon>
    </lineage>
</organism>
<comment type="caution">
    <text evidence="2">The sequence shown here is derived from an EMBL/GenBank/DDBJ whole genome shotgun (WGS) entry which is preliminary data.</text>
</comment>
<dbReference type="InterPro" id="IPR000086">
    <property type="entry name" value="NUDIX_hydrolase_dom"/>
</dbReference>
<evidence type="ECO:0000313" key="2">
    <source>
        <dbReference type="EMBL" id="EMR01265.1"/>
    </source>
</evidence>
<dbReference type="Pfam" id="PF00293">
    <property type="entry name" value="NUDIX"/>
    <property type="match status" value="1"/>
</dbReference>
<dbReference type="Proteomes" id="UP000011910">
    <property type="component" value="Unassembled WGS sequence"/>
</dbReference>
<dbReference type="STRING" id="1279009.ADICEAN_03614"/>
<dbReference type="PROSITE" id="PS51462">
    <property type="entry name" value="NUDIX"/>
    <property type="match status" value="1"/>
</dbReference>
<proteinExistence type="predicted"/>
<dbReference type="AlphaFoldDB" id="M7NHL1"/>
<accession>M7NHL1</accession>
<dbReference type="PANTHER" id="PTHR43736:SF1">
    <property type="entry name" value="DIHYDRONEOPTERIN TRIPHOSPHATE DIPHOSPHATASE"/>
    <property type="match status" value="1"/>
</dbReference>
<keyword evidence="3" id="KW-1185">Reference proteome</keyword>
<reference evidence="2 3" key="1">
    <citation type="journal article" date="2013" name="Genome Announc.">
        <title>Draft Genome Sequence of Cesiribacter andamanensis Strain AMV16T, Isolated from a Soil Sample from a Mud Volcano in the Andaman Islands, India.</title>
        <authorList>
            <person name="Shivaji S."/>
            <person name="Ara S."/>
            <person name="Begum Z."/>
            <person name="Srinivas T.N."/>
            <person name="Singh A."/>
            <person name="Kumar Pinnaka A."/>
        </authorList>
    </citation>
    <scope>NUCLEOTIDE SEQUENCE [LARGE SCALE GENOMIC DNA]</scope>
    <source>
        <strain evidence="2 3">AMV16</strain>
    </source>
</reference>